<name>A9GBD2_SORC5</name>
<feature type="compositionally biased region" description="Pro residues" evidence="1">
    <location>
        <begin position="325"/>
        <end position="335"/>
    </location>
</feature>
<protein>
    <recommendedName>
        <fullName evidence="4">Transposase</fullName>
    </recommendedName>
</protein>
<evidence type="ECO:0000313" key="2">
    <source>
        <dbReference type="EMBL" id="CAN92990.1"/>
    </source>
</evidence>
<feature type="compositionally biased region" description="Low complexity" evidence="1">
    <location>
        <begin position="297"/>
        <end position="306"/>
    </location>
</feature>
<reference evidence="2 3" key="1">
    <citation type="journal article" date="2007" name="Nat. Biotechnol.">
        <title>Complete genome sequence of the myxobacterium Sorangium cellulosum.</title>
        <authorList>
            <person name="Schneiker S."/>
            <person name="Perlova O."/>
            <person name="Kaiser O."/>
            <person name="Gerth K."/>
            <person name="Alici A."/>
            <person name="Altmeyer M.O."/>
            <person name="Bartels D."/>
            <person name="Bekel T."/>
            <person name="Beyer S."/>
            <person name="Bode E."/>
            <person name="Bode H.B."/>
            <person name="Bolten C.J."/>
            <person name="Choudhuri J.V."/>
            <person name="Doss S."/>
            <person name="Elnakady Y.A."/>
            <person name="Frank B."/>
            <person name="Gaigalat L."/>
            <person name="Goesmann A."/>
            <person name="Groeger C."/>
            <person name="Gross F."/>
            <person name="Jelsbak L."/>
            <person name="Jelsbak L."/>
            <person name="Kalinowski J."/>
            <person name="Kegler C."/>
            <person name="Knauber T."/>
            <person name="Konietzny S."/>
            <person name="Kopp M."/>
            <person name="Krause L."/>
            <person name="Krug D."/>
            <person name="Linke B."/>
            <person name="Mahmud T."/>
            <person name="Martinez-Arias R."/>
            <person name="McHardy A.C."/>
            <person name="Merai M."/>
            <person name="Meyer F."/>
            <person name="Mormann S."/>
            <person name="Munoz-Dorado J."/>
            <person name="Perez J."/>
            <person name="Pradella S."/>
            <person name="Rachid S."/>
            <person name="Raddatz G."/>
            <person name="Rosenau F."/>
            <person name="Rueckert C."/>
            <person name="Sasse F."/>
            <person name="Scharfe M."/>
            <person name="Schuster S.C."/>
            <person name="Suen G."/>
            <person name="Treuner-Lange A."/>
            <person name="Velicer G.J."/>
            <person name="Vorholter F.-J."/>
            <person name="Weissman K.J."/>
            <person name="Welch R.D."/>
            <person name="Wenzel S.C."/>
            <person name="Whitworth D.E."/>
            <person name="Wilhelm S."/>
            <person name="Wittmann C."/>
            <person name="Bloecker H."/>
            <person name="Puehler A."/>
            <person name="Mueller R."/>
        </authorList>
    </citation>
    <scope>NUCLEOTIDE SEQUENCE [LARGE SCALE GENOMIC DNA]</scope>
    <source>
        <strain evidence="3">So ce56</strain>
    </source>
</reference>
<dbReference type="AlphaFoldDB" id="A9GBD2"/>
<gene>
    <name evidence="2" type="ordered locus">sce2831</name>
</gene>
<dbReference type="eggNOG" id="COG2801">
    <property type="taxonomic scope" value="Bacteria"/>
</dbReference>
<organism evidence="2 3">
    <name type="scientific">Sorangium cellulosum (strain So ce56)</name>
    <name type="common">Polyangium cellulosum (strain So ce56)</name>
    <dbReference type="NCBI Taxonomy" id="448385"/>
    <lineage>
        <taxon>Bacteria</taxon>
        <taxon>Pseudomonadati</taxon>
        <taxon>Myxococcota</taxon>
        <taxon>Polyangia</taxon>
        <taxon>Polyangiales</taxon>
        <taxon>Polyangiaceae</taxon>
        <taxon>Sorangium</taxon>
    </lineage>
</organism>
<keyword evidence="3" id="KW-1185">Reference proteome</keyword>
<proteinExistence type="predicted"/>
<evidence type="ECO:0008006" key="4">
    <source>
        <dbReference type="Google" id="ProtNLM"/>
    </source>
</evidence>
<dbReference type="BioCyc" id="SCEL448385:SCE_RS14520-MONOMER"/>
<feature type="region of interest" description="Disordered" evidence="1">
    <location>
        <begin position="279"/>
        <end position="349"/>
    </location>
</feature>
<dbReference type="HOGENOM" id="CLU_054009_0_1_7"/>
<dbReference type="OrthoDB" id="4682509at2"/>
<evidence type="ECO:0000313" key="3">
    <source>
        <dbReference type="Proteomes" id="UP000002139"/>
    </source>
</evidence>
<accession>A9GBD2</accession>
<dbReference type="KEGG" id="scl:sce2831"/>
<dbReference type="STRING" id="448385.sce2831"/>
<evidence type="ECO:0000256" key="1">
    <source>
        <dbReference type="SAM" id="MobiDB-lite"/>
    </source>
</evidence>
<dbReference type="RefSeq" id="WP_012235463.1">
    <property type="nucleotide sequence ID" value="NC_010162.1"/>
</dbReference>
<sequence>MAHVLPMAKRVEVVSHLVEGAGIRPTSRLTEVCKPAILALLLRVGEGCERLHNRLVRDVDCRTVQVDEIWSYVQKKEARVKPGDSPEVGEAYVFVGMASASKLVISYRVGKRDEANTSAFIKDLRSRLVSVPQLYSDGWAPYVAAVGSSFAGSVDYAQVVKRYNRKARKDDDHRYEPPRDPFITKTPVFGVPDMKAASTSHIERQNLTIRMHIRRFTRLCNGFSKRLPHHKAAVALHMAFYNFCRPHEAHRVTPAMEAGLADHVWSVEELVTAVLAEAPGEPPKPRALRLPEPPAGAPTAPARALPNGRGWLRVVDGGKGSAAPAPAPAQGPNPAAPVATPDGGQGPIHEVVERGSTQLDLLAWKPKPRKPVQLSLFGEPEK</sequence>
<dbReference type="Proteomes" id="UP000002139">
    <property type="component" value="Chromosome"/>
</dbReference>
<dbReference type="EMBL" id="AM746676">
    <property type="protein sequence ID" value="CAN92990.1"/>
    <property type="molecule type" value="Genomic_DNA"/>
</dbReference>